<dbReference type="PIRSF" id="PIRSF000110">
    <property type="entry name" value="G6PD"/>
    <property type="match status" value="1"/>
</dbReference>
<dbReference type="SUPFAM" id="SSF55347">
    <property type="entry name" value="Glyceraldehyde-3-phosphate dehydrogenase-like, C-terminal domain"/>
    <property type="match status" value="1"/>
</dbReference>
<dbReference type="GO" id="GO:0005829">
    <property type="term" value="C:cytosol"/>
    <property type="evidence" value="ECO:0007669"/>
    <property type="project" value="TreeGrafter"/>
</dbReference>
<evidence type="ECO:0000313" key="8">
    <source>
        <dbReference type="EMBL" id="TQM18512.1"/>
    </source>
</evidence>
<dbReference type="EMBL" id="VFPE01000009">
    <property type="protein sequence ID" value="TQM18529.1"/>
    <property type="molecule type" value="Genomic_DNA"/>
</dbReference>
<dbReference type="PANTHER" id="PTHR23429:SF0">
    <property type="entry name" value="GLUCOSE-6-PHOSPHATE 1-DEHYDROGENASE"/>
    <property type="match status" value="1"/>
</dbReference>
<name>A0A543EA88_9MICO</name>
<dbReference type="PANTHER" id="PTHR23429">
    <property type="entry name" value="GLUCOSE-6-PHOSPHATE 1-DEHYDROGENASE G6PD"/>
    <property type="match status" value="1"/>
</dbReference>
<dbReference type="InterPro" id="IPR036291">
    <property type="entry name" value="NAD(P)-bd_dom_sf"/>
</dbReference>
<dbReference type="Gene3D" id="3.30.360.10">
    <property type="entry name" value="Dihydrodipicolinate Reductase, domain 2"/>
    <property type="match status" value="1"/>
</dbReference>
<evidence type="ECO:0000313" key="9">
    <source>
        <dbReference type="EMBL" id="TQM18529.1"/>
    </source>
</evidence>
<keyword evidence="4" id="KW-0560">Oxidoreductase</keyword>
<evidence type="ECO:0000256" key="1">
    <source>
        <dbReference type="ARBA" id="ARBA00004937"/>
    </source>
</evidence>
<dbReference type="InterPro" id="IPR022674">
    <property type="entry name" value="G6P_DH_NAD-bd"/>
</dbReference>
<dbReference type="Pfam" id="PF00479">
    <property type="entry name" value="G6PD_N"/>
    <property type="match status" value="1"/>
</dbReference>
<sequence>MAAETTLLILGATGDLTSRLLLPALGQLLAREPHRRVRLRGAGMEDWDDEHWRQVVRESFASGGFEKAFDAVDESTYQQADITRKEDLERIMADPGDRLAMYFAVPPAVAASACDALADVKIPEGTVLALEKPFGVDQAGARDLNDRLARLVPESQVFRVDHFLGRSTTLNVLGVRFANRVIASVWSAQEIESVVIRYDETLGLEGRAGYYDHAGALVDMIQSHLLQVMAVVAMEPPATLHERDFRDATTAVLRATRVWEDDPATASRRARYTAGEVAGRALPSYVDEPGVDPALDTETLAEVVCEVRNERWAGVLFRLRSGKALGGKDGEIVVTFRKANHVPDGLVGPAPGSVLRFSLGPDHMDVELNVNGGDDPFELERATIGADLGEGALKAYGEVLSGILDADATLAVRGDAAEESWRIVDPVLASWRAGEVPLDEYPAGSLGPDHWPALP</sequence>
<feature type="domain" description="Glucose-6-phosphate dehydrogenase C-terminal" evidence="7">
    <location>
        <begin position="175"/>
        <end position="450"/>
    </location>
</feature>
<comment type="pathway">
    <text evidence="1">Carbohydrate degradation; pentose phosphate pathway; D-ribulose 5-phosphate from D-glucose 6-phosphate (oxidative stage): step 1/3.</text>
</comment>
<keyword evidence="2" id="KW-0313">Glucose metabolism</keyword>
<proteinExistence type="predicted"/>
<dbReference type="GO" id="GO:0009051">
    <property type="term" value="P:pentose-phosphate shunt, oxidative branch"/>
    <property type="evidence" value="ECO:0007669"/>
    <property type="project" value="TreeGrafter"/>
</dbReference>
<feature type="domain" description="Glucose-6-phosphate dehydrogenase NAD-binding" evidence="6">
    <location>
        <begin position="9"/>
        <end position="171"/>
    </location>
</feature>
<dbReference type="Proteomes" id="UP000320235">
    <property type="component" value="Unassembled WGS sequence"/>
</dbReference>
<organism evidence="8 10">
    <name type="scientific">Microbacterium kyungheense</name>
    <dbReference type="NCBI Taxonomy" id="1263636"/>
    <lineage>
        <taxon>Bacteria</taxon>
        <taxon>Bacillati</taxon>
        <taxon>Actinomycetota</taxon>
        <taxon>Actinomycetes</taxon>
        <taxon>Micrococcales</taxon>
        <taxon>Microbacteriaceae</taxon>
        <taxon>Microbacterium</taxon>
    </lineage>
</organism>
<keyword evidence="10" id="KW-1185">Reference proteome</keyword>
<comment type="caution">
    <text evidence="8">The sequence shown here is derived from an EMBL/GenBank/DDBJ whole genome shotgun (WGS) entry which is preliminary data.</text>
</comment>
<dbReference type="PRINTS" id="PR00079">
    <property type="entry name" value="G6PDHDRGNASE"/>
</dbReference>
<dbReference type="SUPFAM" id="SSF51735">
    <property type="entry name" value="NAD(P)-binding Rossmann-fold domains"/>
    <property type="match status" value="1"/>
</dbReference>
<evidence type="ECO:0000256" key="2">
    <source>
        <dbReference type="ARBA" id="ARBA00022526"/>
    </source>
</evidence>
<dbReference type="InterPro" id="IPR001282">
    <property type="entry name" value="G6P_DH"/>
</dbReference>
<accession>A0A543EA88</accession>
<dbReference type="GO" id="GO:0050661">
    <property type="term" value="F:NADP binding"/>
    <property type="evidence" value="ECO:0007669"/>
    <property type="project" value="InterPro"/>
</dbReference>
<evidence type="ECO:0000256" key="4">
    <source>
        <dbReference type="ARBA" id="ARBA00023002"/>
    </source>
</evidence>
<reference evidence="8 10" key="1">
    <citation type="submission" date="2019-06" db="EMBL/GenBank/DDBJ databases">
        <title>Sequencing the genomes of 1000 actinobacteria strains.</title>
        <authorList>
            <person name="Klenk H.-P."/>
        </authorList>
    </citation>
    <scope>NUCLEOTIDE SEQUENCE [LARGE SCALE GENOMIC DNA]</scope>
    <source>
        <strain evidence="8 10">DSM 105492</strain>
    </source>
</reference>
<dbReference type="OrthoDB" id="9802739at2"/>
<dbReference type="RefSeq" id="WP_141896809.1">
    <property type="nucleotide sequence ID" value="NZ_BAABLH010000006.1"/>
</dbReference>
<dbReference type="GO" id="GO:0006006">
    <property type="term" value="P:glucose metabolic process"/>
    <property type="evidence" value="ECO:0007669"/>
    <property type="project" value="UniProtKB-KW"/>
</dbReference>
<evidence type="ECO:0000256" key="3">
    <source>
        <dbReference type="ARBA" id="ARBA00022857"/>
    </source>
</evidence>
<dbReference type="GO" id="GO:0004345">
    <property type="term" value="F:glucose-6-phosphate dehydrogenase activity"/>
    <property type="evidence" value="ECO:0007669"/>
    <property type="project" value="InterPro"/>
</dbReference>
<dbReference type="Gene3D" id="3.40.50.720">
    <property type="entry name" value="NAD(P)-binding Rossmann-like Domain"/>
    <property type="match status" value="1"/>
</dbReference>
<evidence type="ECO:0000259" key="6">
    <source>
        <dbReference type="Pfam" id="PF00479"/>
    </source>
</evidence>
<gene>
    <name evidence="8" type="ORF">FB391_3872</name>
    <name evidence="9" type="ORF">FB391_3891</name>
</gene>
<dbReference type="Pfam" id="PF02781">
    <property type="entry name" value="G6PD_C"/>
    <property type="match status" value="1"/>
</dbReference>
<evidence type="ECO:0000256" key="5">
    <source>
        <dbReference type="ARBA" id="ARBA00023277"/>
    </source>
</evidence>
<keyword evidence="3" id="KW-0521">NADP</keyword>
<dbReference type="AlphaFoldDB" id="A0A543EA88"/>
<evidence type="ECO:0000313" key="10">
    <source>
        <dbReference type="Proteomes" id="UP000320235"/>
    </source>
</evidence>
<dbReference type="InterPro" id="IPR022675">
    <property type="entry name" value="G6P_DH_C"/>
</dbReference>
<evidence type="ECO:0000259" key="7">
    <source>
        <dbReference type="Pfam" id="PF02781"/>
    </source>
</evidence>
<dbReference type="NCBIfam" id="NF009492">
    <property type="entry name" value="PRK12853.1-3"/>
    <property type="match status" value="1"/>
</dbReference>
<keyword evidence="5" id="KW-0119">Carbohydrate metabolism</keyword>
<dbReference type="EMBL" id="VFPE01000009">
    <property type="protein sequence ID" value="TQM18512.1"/>
    <property type="molecule type" value="Genomic_DNA"/>
</dbReference>
<protein>
    <submittedName>
        <fullName evidence="8">Glucose-6-phosphate 1-dehydrogenase</fullName>
    </submittedName>
</protein>